<name>A0A9P8ID72_9PEZI</name>
<keyword evidence="3" id="KW-1185">Reference proteome</keyword>
<gene>
    <name evidence="2" type="ORF">FGG08_000496</name>
</gene>
<reference evidence="2" key="1">
    <citation type="submission" date="2021-03" db="EMBL/GenBank/DDBJ databases">
        <title>Comparative genomics and phylogenomic investigation of the class Geoglossomycetes provide insights into ecological specialization and systematics.</title>
        <authorList>
            <person name="Melie T."/>
            <person name="Pirro S."/>
            <person name="Miller A.N."/>
            <person name="Quandt A."/>
        </authorList>
    </citation>
    <scope>NUCLEOTIDE SEQUENCE</scope>
    <source>
        <strain evidence="2">GBOQ0MN5Z8</strain>
    </source>
</reference>
<proteinExistence type="predicted"/>
<evidence type="ECO:0000313" key="2">
    <source>
        <dbReference type="EMBL" id="KAH0545495.1"/>
    </source>
</evidence>
<dbReference type="AlphaFoldDB" id="A0A9P8ID72"/>
<dbReference type="Proteomes" id="UP000698800">
    <property type="component" value="Unassembled WGS sequence"/>
</dbReference>
<evidence type="ECO:0000256" key="1">
    <source>
        <dbReference type="SAM" id="MobiDB-lite"/>
    </source>
</evidence>
<protein>
    <submittedName>
        <fullName evidence="2">Uncharacterized protein</fullName>
    </submittedName>
</protein>
<organism evidence="2 3">
    <name type="scientific">Glutinoglossum americanum</name>
    <dbReference type="NCBI Taxonomy" id="1670608"/>
    <lineage>
        <taxon>Eukaryota</taxon>
        <taxon>Fungi</taxon>
        <taxon>Dikarya</taxon>
        <taxon>Ascomycota</taxon>
        <taxon>Pezizomycotina</taxon>
        <taxon>Geoglossomycetes</taxon>
        <taxon>Geoglossales</taxon>
        <taxon>Geoglossaceae</taxon>
        <taxon>Glutinoglossum</taxon>
    </lineage>
</organism>
<accession>A0A9P8ID72</accession>
<dbReference type="EMBL" id="JAGHQL010000005">
    <property type="protein sequence ID" value="KAH0545495.1"/>
    <property type="molecule type" value="Genomic_DNA"/>
</dbReference>
<evidence type="ECO:0000313" key="3">
    <source>
        <dbReference type="Proteomes" id="UP000698800"/>
    </source>
</evidence>
<comment type="caution">
    <text evidence="2">The sequence shown here is derived from an EMBL/GenBank/DDBJ whole genome shotgun (WGS) entry which is preliminary data.</text>
</comment>
<feature type="region of interest" description="Disordered" evidence="1">
    <location>
        <begin position="80"/>
        <end position="106"/>
    </location>
</feature>
<feature type="compositionally biased region" description="Acidic residues" evidence="1">
    <location>
        <begin position="89"/>
        <end position="106"/>
    </location>
</feature>
<sequence length="106" mass="12542">MESSSKQSPYSHEEMAWLLFYISHSVEVKDIVYLHSRRFPQRTFDGIKRRLSKERTNEGLSLGQGHDGWDREKVKDYLREYTSKHELSEPDADGELPEEDQEALQR</sequence>